<feature type="chain" id="PRO_5003262067" description="protein disulfide-isomerase" evidence="8">
    <location>
        <begin position="24"/>
        <end position="480"/>
    </location>
</feature>
<dbReference type="eggNOG" id="KOG0191">
    <property type="taxonomic scope" value="Eukaryota"/>
</dbReference>
<proteinExistence type="predicted"/>
<protein>
    <recommendedName>
        <fullName evidence="3">protein disulfide-isomerase</fullName>
        <ecNumber evidence="3">5.3.4.1</ecNumber>
    </recommendedName>
</protein>
<comment type="catalytic activity">
    <reaction evidence="1">
        <text>Catalyzes the rearrangement of -S-S- bonds in proteins.</text>
        <dbReference type="EC" id="5.3.4.1"/>
    </reaction>
</comment>
<evidence type="ECO:0000256" key="7">
    <source>
        <dbReference type="SAM" id="MobiDB-lite"/>
    </source>
</evidence>
<dbReference type="InterPro" id="IPR057305">
    <property type="entry name" value="Thioredox_PDIA6_C"/>
</dbReference>
<evidence type="ECO:0000259" key="9">
    <source>
        <dbReference type="PROSITE" id="PS51352"/>
    </source>
</evidence>
<evidence type="ECO:0000256" key="1">
    <source>
        <dbReference type="ARBA" id="ARBA00001182"/>
    </source>
</evidence>
<dbReference type="Gene3D" id="3.40.30.10">
    <property type="entry name" value="Glutaredoxin"/>
    <property type="match status" value="2"/>
</dbReference>
<evidence type="ECO:0000313" key="11">
    <source>
        <dbReference type="Proteomes" id="UP000007796"/>
    </source>
</evidence>
<organism evidence="11">
    <name type="scientific">Grosmannia clavigera (strain kw1407 / UAMH 11150)</name>
    <name type="common">Blue stain fungus</name>
    <name type="synonym">Graphiocladiella clavigera</name>
    <dbReference type="NCBI Taxonomy" id="655863"/>
    <lineage>
        <taxon>Eukaryota</taxon>
        <taxon>Fungi</taxon>
        <taxon>Dikarya</taxon>
        <taxon>Ascomycota</taxon>
        <taxon>Pezizomycotina</taxon>
        <taxon>Sordariomycetes</taxon>
        <taxon>Sordariomycetidae</taxon>
        <taxon>Ophiostomatales</taxon>
        <taxon>Ophiostomataceae</taxon>
        <taxon>Leptographium</taxon>
    </lineage>
</organism>
<sequence length="480" mass="51246">MHSSASLSAVAIALLSVLPAAQAGLYTKSSPVLQVNAKNYDQLVAKSNHTTILEFYAPWCGHCQNLKPAYEKAARSLDGLAHVAAIDCDDDANKQFCGMNGVQGFPTLKIVRPGKKTGRPVMEDYQGPRTATGIVDAVTAKINNHVIKVTDADVDAFLDSSNGKPKALLFTKKGTTSPLLKSLAIDFLDVIALGQVRDKEAKTVEKFGVASFPTLVLVPGGDAEPIKYDGELKKDAMVKFLSQAGAPNPDRTPSTASSKAKKESQSKTKAAREKKEKATKESSETETETATTTKAEQTAPVIVESAMPIPTINTPEKLAKECLHGKAHACVLAFVPASHGGNTAIDNSKVVLEELSELAFKHAQSKRNLFPFFAVPDSNTGAADLLKALGLASDNVQLVAINARRGWWRHYEAVDFSREGIESWIDAIRLGEGAKKQLPEGIVAVALEDGGSTTEPEQTAPELTVEAAEPAADEPKHDEL</sequence>
<dbReference type="SUPFAM" id="SSF52833">
    <property type="entry name" value="Thioredoxin-like"/>
    <property type="match status" value="2"/>
</dbReference>
<dbReference type="PROSITE" id="PS00194">
    <property type="entry name" value="THIOREDOXIN_1"/>
    <property type="match status" value="1"/>
</dbReference>
<dbReference type="GO" id="GO:0003756">
    <property type="term" value="F:protein disulfide isomerase activity"/>
    <property type="evidence" value="ECO:0007669"/>
    <property type="project" value="UniProtKB-EC"/>
</dbReference>
<dbReference type="GO" id="GO:0015035">
    <property type="term" value="F:protein-disulfide reductase activity"/>
    <property type="evidence" value="ECO:0007669"/>
    <property type="project" value="TreeGrafter"/>
</dbReference>
<dbReference type="Pfam" id="PF00085">
    <property type="entry name" value="Thioredoxin"/>
    <property type="match status" value="2"/>
</dbReference>
<dbReference type="InterPro" id="IPR013766">
    <property type="entry name" value="Thioredoxin_domain"/>
</dbReference>
<feature type="domain" description="Thioredoxin" evidence="9">
    <location>
        <begin position="14"/>
        <end position="143"/>
    </location>
</feature>
<feature type="region of interest" description="Disordered" evidence="7">
    <location>
        <begin position="242"/>
        <end position="297"/>
    </location>
</feature>
<dbReference type="Proteomes" id="UP000007796">
    <property type="component" value="Unassembled WGS sequence"/>
</dbReference>
<dbReference type="STRING" id="655863.F0XCT2"/>
<dbReference type="HOGENOM" id="CLU_030577_0_0_1"/>
<dbReference type="GO" id="GO:0005788">
    <property type="term" value="C:endoplasmic reticulum lumen"/>
    <property type="evidence" value="ECO:0007669"/>
    <property type="project" value="UniProtKB-SubCell"/>
</dbReference>
<comment type="subcellular location">
    <subcellularLocation>
        <location evidence="2">Endoplasmic reticulum lumen</location>
    </subcellularLocation>
</comment>
<dbReference type="EC" id="5.3.4.1" evidence="3"/>
<keyword evidence="4" id="KW-1015">Disulfide bond</keyword>
<keyword evidence="8" id="KW-0732">Signal</keyword>
<accession>F0XCT2</accession>
<dbReference type="GO" id="GO:0034976">
    <property type="term" value="P:response to endoplasmic reticulum stress"/>
    <property type="evidence" value="ECO:0007669"/>
    <property type="project" value="TreeGrafter"/>
</dbReference>
<dbReference type="PROSITE" id="PS51352">
    <property type="entry name" value="THIOREDOXIN_2"/>
    <property type="match status" value="1"/>
</dbReference>
<dbReference type="GeneID" id="25978673"/>
<dbReference type="Pfam" id="PF24541">
    <property type="entry name" value="Thioredox_PDIA6_C"/>
    <property type="match status" value="1"/>
</dbReference>
<reference evidence="10 11" key="1">
    <citation type="journal article" date="2011" name="Proc. Natl. Acad. Sci. U.S.A.">
        <title>Genome and transcriptome analyses of the mountain pine beetle-fungal symbiont Grosmannia clavigera, a lodgepole pine pathogen.</title>
        <authorList>
            <person name="DiGuistini S."/>
            <person name="Wang Y."/>
            <person name="Liao N.Y."/>
            <person name="Taylor G."/>
            <person name="Tanguay P."/>
            <person name="Feau N."/>
            <person name="Henrissat B."/>
            <person name="Chan S.K."/>
            <person name="Hesse-Orce U."/>
            <person name="Alamouti S.M."/>
            <person name="Tsui C.K.M."/>
            <person name="Docking R.T."/>
            <person name="Levasseur A."/>
            <person name="Haridas S."/>
            <person name="Robertson G."/>
            <person name="Birol I."/>
            <person name="Holt R.A."/>
            <person name="Marra M.A."/>
            <person name="Hamelin R.C."/>
            <person name="Hirst M."/>
            <person name="Jones S.J.M."/>
            <person name="Bohlmann J."/>
            <person name="Breuil C."/>
        </authorList>
    </citation>
    <scope>NUCLEOTIDE SEQUENCE [LARGE SCALE GENOMIC DNA]</scope>
    <source>
        <strain evidence="11">kw1407 / UAMH 11150</strain>
    </source>
</reference>
<keyword evidence="6" id="KW-0676">Redox-active center</keyword>
<evidence type="ECO:0000256" key="3">
    <source>
        <dbReference type="ARBA" id="ARBA00012723"/>
    </source>
</evidence>
<evidence type="ECO:0000256" key="4">
    <source>
        <dbReference type="ARBA" id="ARBA00023157"/>
    </source>
</evidence>
<keyword evidence="5 10" id="KW-0413">Isomerase</keyword>
<dbReference type="InParanoid" id="F0XCT2"/>
<dbReference type="PANTHER" id="PTHR45815:SF3">
    <property type="entry name" value="PROTEIN DISULFIDE-ISOMERASE A6"/>
    <property type="match status" value="1"/>
</dbReference>
<evidence type="ECO:0000256" key="8">
    <source>
        <dbReference type="SAM" id="SignalP"/>
    </source>
</evidence>
<evidence type="ECO:0000256" key="6">
    <source>
        <dbReference type="ARBA" id="ARBA00023284"/>
    </source>
</evidence>
<feature type="compositionally biased region" description="Low complexity" evidence="7">
    <location>
        <begin position="288"/>
        <end position="297"/>
    </location>
</feature>
<evidence type="ECO:0000256" key="2">
    <source>
        <dbReference type="ARBA" id="ARBA00004319"/>
    </source>
</evidence>
<dbReference type="RefSeq" id="XP_014173090.1">
    <property type="nucleotide sequence ID" value="XM_014317615.1"/>
</dbReference>
<keyword evidence="11" id="KW-1185">Reference proteome</keyword>
<dbReference type="CDD" id="cd03002">
    <property type="entry name" value="PDI_a_MPD1_like"/>
    <property type="match status" value="1"/>
</dbReference>
<dbReference type="InterPro" id="IPR036249">
    <property type="entry name" value="Thioredoxin-like_sf"/>
</dbReference>
<feature type="compositionally biased region" description="Basic and acidic residues" evidence="7">
    <location>
        <begin position="260"/>
        <end position="283"/>
    </location>
</feature>
<dbReference type="PRINTS" id="PR00421">
    <property type="entry name" value="THIOREDOXIN"/>
</dbReference>
<dbReference type="CDD" id="cd02981">
    <property type="entry name" value="PDI_b_family"/>
    <property type="match status" value="1"/>
</dbReference>
<dbReference type="EMBL" id="GL629765">
    <property type="protein sequence ID" value="EFX03608.1"/>
    <property type="molecule type" value="Genomic_DNA"/>
</dbReference>
<feature type="region of interest" description="Disordered" evidence="7">
    <location>
        <begin position="449"/>
        <end position="480"/>
    </location>
</feature>
<name>F0XCT2_GROCL</name>
<evidence type="ECO:0000313" key="10">
    <source>
        <dbReference type="EMBL" id="EFX03608.1"/>
    </source>
</evidence>
<dbReference type="PANTHER" id="PTHR45815">
    <property type="entry name" value="PROTEIN DISULFIDE-ISOMERASE A6"/>
    <property type="match status" value="1"/>
</dbReference>
<feature type="signal peptide" evidence="8">
    <location>
        <begin position="1"/>
        <end position="23"/>
    </location>
</feature>
<evidence type="ECO:0000256" key="5">
    <source>
        <dbReference type="ARBA" id="ARBA00023235"/>
    </source>
</evidence>
<dbReference type="AlphaFoldDB" id="F0XCT2"/>
<dbReference type="OrthoDB" id="10264505at2759"/>
<dbReference type="InterPro" id="IPR017937">
    <property type="entry name" value="Thioredoxin_CS"/>
</dbReference>
<gene>
    <name evidence="10" type="ORF">CMQ_536</name>
</gene>